<evidence type="ECO:0000256" key="5">
    <source>
        <dbReference type="ARBA" id="ARBA00023146"/>
    </source>
</evidence>
<feature type="short sequence motif" description="'HIGH' region" evidence="8">
    <location>
        <begin position="50"/>
        <end position="60"/>
    </location>
</feature>
<dbReference type="Pfam" id="PF08264">
    <property type="entry name" value="Anticodon_1"/>
    <property type="match status" value="1"/>
</dbReference>
<dbReference type="RefSeq" id="WP_341697483.1">
    <property type="nucleotide sequence ID" value="NZ_JBBYHR010000007.1"/>
</dbReference>
<evidence type="ECO:0000313" key="12">
    <source>
        <dbReference type="Proteomes" id="UP001464555"/>
    </source>
</evidence>
<dbReference type="InterPro" id="IPR013155">
    <property type="entry name" value="M/V/L/I-tRNA-synth_anticd-bd"/>
</dbReference>
<comment type="subcellular location">
    <subcellularLocation>
        <location evidence="8">Cytoplasm</location>
    </subcellularLocation>
</comment>
<protein>
    <recommendedName>
        <fullName evidence="8">Isoleucine--tRNA ligase</fullName>
        <ecNumber evidence="8">6.1.1.5</ecNumber>
    </recommendedName>
    <alternativeName>
        <fullName evidence="8">Isoleucyl-tRNA synthetase</fullName>
        <shortName evidence="8">IleRS</shortName>
    </alternativeName>
</protein>
<dbReference type="GO" id="GO:0004822">
    <property type="term" value="F:isoleucine-tRNA ligase activity"/>
    <property type="evidence" value="ECO:0007669"/>
    <property type="project" value="UniProtKB-EC"/>
</dbReference>
<dbReference type="PANTHER" id="PTHR42780:SF1">
    <property type="entry name" value="ISOLEUCINE--TRNA LIGASE, CYTOPLASMIC"/>
    <property type="match status" value="1"/>
</dbReference>
<dbReference type="SUPFAM" id="SSF47323">
    <property type="entry name" value="Anticodon-binding domain of a subclass of class I aminoacyl-tRNA synthetases"/>
    <property type="match status" value="2"/>
</dbReference>
<feature type="domain" description="Aminoacyl-tRNA synthetase class Ia" evidence="9">
    <location>
        <begin position="20"/>
        <end position="730"/>
    </location>
</feature>
<dbReference type="InterPro" id="IPR014729">
    <property type="entry name" value="Rossmann-like_a/b/a_fold"/>
</dbReference>
<dbReference type="SUPFAM" id="SSF50677">
    <property type="entry name" value="ValRS/IleRS/LeuRS editing domain"/>
    <property type="match status" value="1"/>
</dbReference>
<dbReference type="CDD" id="cd07961">
    <property type="entry name" value="Anticodon_Ia_Ile_ABEc"/>
    <property type="match status" value="1"/>
</dbReference>
<name>A0ABU9HZM4_9FLAO</name>
<accession>A0ABU9HZM4</accession>
<dbReference type="HAMAP" id="MF_02003">
    <property type="entry name" value="Ile_tRNA_synth_type2"/>
    <property type="match status" value="1"/>
</dbReference>
<dbReference type="Proteomes" id="UP001464555">
    <property type="component" value="Unassembled WGS sequence"/>
</dbReference>
<keyword evidence="8" id="KW-0862">Zinc</keyword>
<dbReference type="EMBL" id="JBBYHR010000007">
    <property type="protein sequence ID" value="MEL1245168.1"/>
    <property type="molecule type" value="Genomic_DNA"/>
</dbReference>
<keyword evidence="3 8" id="KW-0067">ATP-binding</keyword>
<evidence type="ECO:0000256" key="6">
    <source>
        <dbReference type="ARBA" id="ARBA00025217"/>
    </source>
</evidence>
<dbReference type="Pfam" id="PF19302">
    <property type="entry name" value="DUF5915"/>
    <property type="match status" value="1"/>
</dbReference>
<evidence type="ECO:0000259" key="9">
    <source>
        <dbReference type="Pfam" id="PF00133"/>
    </source>
</evidence>
<feature type="binding site" evidence="8">
    <location>
        <position position="695"/>
    </location>
    <ligand>
        <name>ATP</name>
        <dbReference type="ChEBI" id="CHEBI:30616"/>
    </ligand>
</feature>
<dbReference type="InterPro" id="IPR023586">
    <property type="entry name" value="Ile-tRNA-ligase_type2"/>
</dbReference>
<comment type="function">
    <text evidence="6 8">Catalyzes the attachment of isoleucine to tRNA(Ile). As IleRS can inadvertently accommodate and process structurally similar amino acids such as valine, to avoid such errors it has two additional distinct tRNA(Ile)-dependent editing activities. One activity is designated as 'pretransfer' editing and involves the hydrolysis of activated Val-AMP. The other activity is designated 'posttransfer' editing and involves deacylation of mischarged Val-tRNA(Ile).</text>
</comment>
<dbReference type="SUPFAM" id="SSF52374">
    <property type="entry name" value="Nucleotidylyl transferase"/>
    <property type="match status" value="1"/>
</dbReference>
<feature type="domain" description="Methionyl/Valyl/Leucyl/Isoleucyl-tRNA synthetase anticodon-binding" evidence="10">
    <location>
        <begin position="779"/>
        <end position="930"/>
    </location>
</feature>
<dbReference type="InterPro" id="IPR009008">
    <property type="entry name" value="Val/Leu/Ile-tRNA-synth_edit"/>
</dbReference>
<keyword evidence="2 8" id="KW-0547">Nucleotide-binding</keyword>
<dbReference type="Pfam" id="PF00133">
    <property type="entry name" value="tRNA-synt_1"/>
    <property type="match status" value="1"/>
</dbReference>
<comment type="cofactor">
    <cofactor evidence="8">
        <name>Zn(2+)</name>
        <dbReference type="ChEBI" id="CHEBI:29105"/>
    </cofactor>
</comment>
<comment type="domain">
    <text evidence="8">IleRS has two distinct active sites: one for aminoacylation and one for editing. The misactivated valine is translocated from the active site to the editing site, which sterically excludes the correctly activated isoleucine. The single editing site contains two valyl binding pockets, one specific for each substrate (Val-AMP or Val-tRNA(Ile)).</text>
</comment>
<dbReference type="InterPro" id="IPR033709">
    <property type="entry name" value="Anticodon_Ile_ABEc"/>
</dbReference>
<keyword evidence="5 8" id="KW-0030">Aminoacyl-tRNA synthetase</keyword>
<sequence length="1143" mass="129672">MSKKFTEYKGLDLAGLAGEVLDFWKKEQIFEKSVTTREGKPQYVFYEGPPSANGLPGIHHVMARAIKDIFCRYQTQKGHQVKRKAGWDTHGLPVELGTEKELGITKEDIGKTISIEEYNEACKRTVMRYTDVWNDLTEKMGYWVDMEDPYVTYKPKYMETVWWLLKQIYDKGLLYKGYTIQPYSPKAGTGLSSHEVNQPGAYRDVTDTTIVAQFKTIADTLPDFLKGFGEVDIMAWTTTPWTLPSNTALTVGPNIDYVLVQTFNQYTFLPINVVLAKNLVGKQFGKGYFESTDDADFTNYKDGDKNAPYKILAEAKGKDLVGIRYEQLLPFVLPYQNPENAFRVIAGDFVTTEDGTGIVHTAPTFGADDAKVAKEAKPEVPPMLVLDENGNPVPLVDMQGRFTSHSGSLDNPNGRPLELAGKYVKNEYYDAGTAPERSADVEISIYLKENNKAFKVEKYVHSYPHSWRTDEPLLYYPLDSWFIKMTDVKERMFDLNNTINWKPKATGEGRFGNWLKSANDWNLSRSRYWGIPLPIWRTEDKTEEVLIGSVEELFNGIEKAVEAGLMAENPFKGFEPGNMSEANYDLVDLHKNVVDKIVLVSPSGKPMHRESDLIDVWFDSGAMPYAQWHYPFENKEMIDNHDAFPADFIAEGVDQTRGWFYTLHAIGTLVFDQVAYKNVVSNGLVLDKNGQKMSKRLGNAVDPFTTLAEYGPDATRWYMISNANPWDNLKFDIEGVAEVRRKFFGTLYNTYSFFALYANIDGFSYEEPEVPLNERPEIDRWILSELNTLIKDVDSFYADYEPTKAARAISDFVQENLSNWYVRLCRRRFWKGEYAQDKIAAYQTLYTCLVAVAKLGAPIAPFFMDRLYKDLTQASQAESSESVHLADFPQYGDNYVDKSLESRMQKAQTISSLVLSLRKKEMIKVRQPLQRVMIPVLDAKQKAEIEAVAELIKAEVNVKEIELMDDASGVLVKQVKPNFKALGPQFGKDMGLIAKEIQNFTQEQINTIDKDGSLAIVVSGKSITLTSADVEISSQDIPGWLVANANGITVALDITLTEELKNEGIARELVNRIQNIRKDSGFEVTDRIKVYLQNNEALELAIKANEEYIKSETLTDELIFRAHIENGTQIEFDEIKTLLLISK</sequence>
<dbReference type="Gene3D" id="3.90.740.10">
    <property type="entry name" value="Valyl/Leucyl/Isoleucyl-tRNA synthetase, editing domain"/>
    <property type="match status" value="1"/>
</dbReference>
<evidence type="ECO:0000256" key="8">
    <source>
        <dbReference type="HAMAP-Rule" id="MF_02003"/>
    </source>
</evidence>
<evidence type="ECO:0000256" key="2">
    <source>
        <dbReference type="ARBA" id="ARBA00022741"/>
    </source>
</evidence>
<comment type="subunit">
    <text evidence="8">Monomer.</text>
</comment>
<dbReference type="Gene3D" id="1.10.730.10">
    <property type="entry name" value="Isoleucyl-tRNA Synthetase, Domain 1"/>
    <property type="match status" value="1"/>
</dbReference>
<dbReference type="InterPro" id="IPR002300">
    <property type="entry name" value="aa-tRNA-synth_Ia"/>
</dbReference>
<dbReference type="PRINTS" id="PR00984">
    <property type="entry name" value="TRNASYNTHILE"/>
</dbReference>
<keyword evidence="8" id="KW-0963">Cytoplasm</keyword>
<gene>
    <name evidence="8 11" type="primary">ileS</name>
    <name evidence="11" type="ORF">AAEO56_12905</name>
</gene>
<dbReference type="PANTHER" id="PTHR42780">
    <property type="entry name" value="SOLEUCYL-TRNA SYNTHETASE"/>
    <property type="match status" value="1"/>
</dbReference>
<keyword evidence="4 8" id="KW-0648">Protein biosynthesis</keyword>
<evidence type="ECO:0000256" key="3">
    <source>
        <dbReference type="ARBA" id="ARBA00022840"/>
    </source>
</evidence>
<feature type="short sequence motif" description="'KMSKS' region" evidence="8">
    <location>
        <begin position="692"/>
        <end position="696"/>
    </location>
</feature>
<evidence type="ECO:0000256" key="1">
    <source>
        <dbReference type="ARBA" id="ARBA00022598"/>
    </source>
</evidence>
<evidence type="ECO:0000313" key="11">
    <source>
        <dbReference type="EMBL" id="MEL1245168.1"/>
    </source>
</evidence>
<keyword evidence="1 8" id="KW-0436">Ligase</keyword>
<keyword evidence="8" id="KW-0479">Metal-binding</keyword>
<comment type="similarity">
    <text evidence="8">Belongs to the class-I aminoacyl-tRNA synthetase family. IleS type 2 subfamily.</text>
</comment>
<reference evidence="11 12" key="1">
    <citation type="submission" date="2024-04" db="EMBL/GenBank/DDBJ databases">
        <title>Flavobacterium sp. DGU11 16S ribosomal RNA gene Genome sequencing and assembly.</title>
        <authorList>
            <person name="Park S."/>
        </authorList>
    </citation>
    <scope>NUCLEOTIDE SEQUENCE [LARGE SCALE GENOMIC DNA]</scope>
    <source>
        <strain evidence="11 12">DGU11</strain>
    </source>
</reference>
<keyword evidence="12" id="KW-1185">Reference proteome</keyword>
<evidence type="ECO:0000256" key="7">
    <source>
        <dbReference type="ARBA" id="ARBA00048359"/>
    </source>
</evidence>
<evidence type="ECO:0000256" key="4">
    <source>
        <dbReference type="ARBA" id="ARBA00022917"/>
    </source>
</evidence>
<dbReference type="NCBIfam" id="TIGR00392">
    <property type="entry name" value="ileS"/>
    <property type="match status" value="1"/>
</dbReference>
<dbReference type="EC" id="6.1.1.5" evidence="8"/>
<dbReference type="Gene3D" id="3.40.50.620">
    <property type="entry name" value="HUPs"/>
    <property type="match status" value="2"/>
</dbReference>
<evidence type="ECO:0000259" key="10">
    <source>
        <dbReference type="Pfam" id="PF08264"/>
    </source>
</evidence>
<comment type="catalytic activity">
    <reaction evidence="7 8">
        <text>tRNA(Ile) + L-isoleucine + ATP = L-isoleucyl-tRNA(Ile) + AMP + diphosphate</text>
        <dbReference type="Rhea" id="RHEA:11060"/>
        <dbReference type="Rhea" id="RHEA-COMP:9666"/>
        <dbReference type="Rhea" id="RHEA-COMP:9695"/>
        <dbReference type="ChEBI" id="CHEBI:30616"/>
        <dbReference type="ChEBI" id="CHEBI:33019"/>
        <dbReference type="ChEBI" id="CHEBI:58045"/>
        <dbReference type="ChEBI" id="CHEBI:78442"/>
        <dbReference type="ChEBI" id="CHEBI:78528"/>
        <dbReference type="ChEBI" id="CHEBI:456215"/>
        <dbReference type="EC" id="6.1.1.5"/>
    </reaction>
</comment>
<dbReference type="CDD" id="cd00818">
    <property type="entry name" value="IleRS_core"/>
    <property type="match status" value="1"/>
</dbReference>
<organism evidence="11 12">
    <name type="scientific">Flavobacterium arundinis</name>
    <dbReference type="NCBI Taxonomy" id="3139143"/>
    <lineage>
        <taxon>Bacteria</taxon>
        <taxon>Pseudomonadati</taxon>
        <taxon>Bacteroidota</taxon>
        <taxon>Flavobacteriia</taxon>
        <taxon>Flavobacteriales</taxon>
        <taxon>Flavobacteriaceae</taxon>
        <taxon>Flavobacterium</taxon>
    </lineage>
</organism>
<proteinExistence type="inferred from homology"/>
<comment type="caution">
    <text evidence="11">The sequence shown here is derived from an EMBL/GenBank/DDBJ whole genome shotgun (WGS) entry which is preliminary data.</text>
</comment>
<dbReference type="InterPro" id="IPR002301">
    <property type="entry name" value="Ile-tRNA-ligase"/>
</dbReference>
<dbReference type="InterPro" id="IPR009080">
    <property type="entry name" value="tRNAsynth_Ia_anticodon-bd"/>
</dbReference>